<organism evidence="2 3">
    <name type="scientific">Zwartia hollandica</name>
    <dbReference type="NCBI Taxonomy" id="324606"/>
    <lineage>
        <taxon>Bacteria</taxon>
        <taxon>Pseudomonadati</taxon>
        <taxon>Pseudomonadota</taxon>
        <taxon>Betaproteobacteria</taxon>
        <taxon>Burkholderiales</taxon>
        <taxon>Alcaligenaceae</taxon>
        <taxon>Zwartia</taxon>
    </lineage>
</organism>
<keyword evidence="3" id="KW-1185">Reference proteome</keyword>
<dbReference type="InterPro" id="IPR026265">
    <property type="entry name" value="LptC"/>
</dbReference>
<dbReference type="GO" id="GO:0015221">
    <property type="term" value="F:lipopolysaccharide transmembrane transporter activity"/>
    <property type="evidence" value="ECO:0007669"/>
    <property type="project" value="InterPro"/>
</dbReference>
<evidence type="ECO:0000313" key="2">
    <source>
        <dbReference type="EMBL" id="MBZ1349791.1"/>
    </source>
</evidence>
<dbReference type="Pfam" id="PF06835">
    <property type="entry name" value="LptC"/>
    <property type="match status" value="1"/>
</dbReference>
<dbReference type="GO" id="GO:0005886">
    <property type="term" value="C:plasma membrane"/>
    <property type="evidence" value="ECO:0007669"/>
    <property type="project" value="InterPro"/>
</dbReference>
<dbReference type="RefSeq" id="WP_259660209.1">
    <property type="nucleotide sequence ID" value="NZ_JAHXRI010000006.1"/>
</dbReference>
<feature type="transmembrane region" description="Helical" evidence="1">
    <location>
        <begin position="7"/>
        <end position="25"/>
    </location>
</feature>
<proteinExistence type="predicted"/>
<keyword evidence="1" id="KW-1133">Transmembrane helix</keyword>
<gene>
    <name evidence="2" type="primary">lptC</name>
    <name evidence="2" type="ORF">KZZ10_03955</name>
</gene>
<dbReference type="EMBL" id="JAHXRI010000006">
    <property type="protein sequence ID" value="MBZ1349791.1"/>
    <property type="molecule type" value="Genomic_DNA"/>
</dbReference>
<evidence type="ECO:0000313" key="3">
    <source>
        <dbReference type="Proteomes" id="UP000739565"/>
    </source>
</evidence>
<comment type="caution">
    <text evidence="2">The sequence shown here is derived from an EMBL/GenBank/DDBJ whole genome shotgun (WGS) entry which is preliminary data.</text>
</comment>
<name>A0A953T3U9_9BURK</name>
<dbReference type="InterPro" id="IPR010664">
    <property type="entry name" value="LipoPS_assembly_LptC-rel"/>
</dbReference>
<evidence type="ECO:0000256" key="1">
    <source>
        <dbReference type="SAM" id="Phobius"/>
    </source>
</evidence>
<reference evidence="2" key="1">
    <citation type="submission" date="2021-07" db="EMBL/GenBank/DDBJ databases">
        <title>New genus and species of the family Alcaligenaceae.</title>
        <authorList>
            <person name="Hahn M.W."/>
        </authorList>
    </citation>
    <scope>NUCLEOTIDE SEQUENCE</scope>
    <source>
        <strain evidence="2">LF4-65</strain>
    </source>
</reference>
<sequence length="205" mass="23012">MKERASIIVSLFILVTLVLGTWWAADYSQRAVEIDPPSRITHEPDTWAKKIVLLRTDEKGFVIHRLEGDLMEHFPDDKSYELISPRAFALKPENPLTVATSRMAVIYDEGNRIIMRGDAVILRLGDAERQPLNFRSDELTLLVKEDLSYTDLPAIATSGRSRMSGVGMRFNNATQQLDVFKSTDVDIAPKDQAAESPSKALMPKP</sequence>
<dbReference type="NCBIfam" id="TIGR04409">
    <property type="entry name" value="LptC_YrbK"/>
    <property type="match status" value="1"/>
</dbReference>
<dbReference type="AlphaFoldDB" id="A0A953T3U9"/>
<keyword evidence="1" id="KW-0812">Transmembrane</keyword>
<protein>
    <submittedName>
        <fullName evidence="2">LPS export ABC transporter periplasmic protein LptC</fullName>
    </submittedName>
</protein>
<accession>A0A953T3U9</accession>
<keyword evidence="1" id="KW-0472">Membrane</keyword>
<dbReference type="Gene3D" id="2.60.450.10">
    <property type="entry name" value="Lipopolysaccharide (LPS) transport protein A like domain"/>
    <property type="match status" value="1"/>
</dbReference>
<dbReference type="Proteomes" id="UP000739565">
    <property type="component" value="Unassembled WGS sequence"/>
</dbReference>